<dbReference type="InterPro" id="IPR047199">
    <property type="entry name" value="CorA-like"/>
</dbReference>
<dbReference type="SUPFAM" id="SSF143865">
    <property type="entry name" value="CorA soluble domain-like"/>
    <property type="match status" value="1"/>
</dbReference>
<dbReference type="OrthoDB" id="9803416at2"/>
<dbReference type="GO" id="GO:0046873">
    <property type="term" value="F:metal ion transmembrane transporter activity"/>
    <property type="evidence" value="ECO:0007669"/>
    <property type="project" value="InterPro"/>
</dbReference>
<feature type="transmembrane region" description="Helical" evidence="6">
    <location>
        <begin position="261"/>
        <end position="281"/>
    </location>
</feature>
<dbReference type="Gene3D" id="1.20.58.340">
    <property type="entry name" value="Magnesium transport protein CorA, transmembrane region"/>
    <property type="match status" value="2"/>
</dbReference>
<dbReference type="PANTHER" id="PTHR47891">
    <property type="entry name" value="TRANSPORTER-RELATED"/>
    <property type="match status" value="1"/>
</dbReference>
<protein>
    <recommendedName>
        <fullName evidence="9">Magnesium transporter CorA</fullName>
    </recommendedName>
</protein>
<dbReference type="Pfam" id="PF01544">
    <property type="entry name" value="CorA"/>
    <property type="match status" value="1"/>
</dbReference>
<dbReference type="GO" id="GO:0016020">
    <property type="term" value="C:membrane"/>
    <property type="evidence" value="ECO:0007669"/>
    <property type="project" value="UniProtKB-SubCell"/>
</dbReference>
<evidence type="ECO:0000256" key="1">
    <source>
        <dbReference type="ARBA" id="ARBA00004141"/>
    </source>
</evidence>
<feature type="transmembrane region" description="Helical" evidence="6">
    <location>
        <begin position="293"/>
        <end position="312"/>
    </location>
</feature>
<comment type="caution">
    <text evidence="7">The sequence shown here is derived from an EMBL/GenBank/DDBJ whole genome shotgun (WGS) entry which is preliminary data.</text>
</comment>
<evidence type="ECO:0000256" key="2">
    <source>
        <dbReference type="ARBA" id="ARBA00009765"/>
    </source>
</evidence>
<evidence type="ECO:0008006" key="9">
    <source>
        <dbReference type="Google" id="ProtNLM"/>
    </source>
</evidence>
<gene>
    <name evidence="7" type="ORF">CBF35_09870</name>
</gene>
<keyword evidence="5 6" id="KW-0472">Membrane</keyword>
<dbReference type="Proteomes" id="UP000287239">
    <property type="component" value="Unassembled WGS sequence"/>
</dbReference>
<accession>A0A429ZLK5</accession>
<evidence type="ECO:0000256" key="6">
    <source>
        <dbReference type="SAM" id="Phobius"/>
    </source>
</evidence>
<proteinExistence type="inferred from homology"/>
<dbReference type="InterPro" id="IPR002523">
    <property type="entry name" value="MgTranspt_CorA/ZnTranspt_ZntB"/>
</dbReference>
<dbReference type="EMBL" id="NGJU01000014">
    <property type="protein sequence ID" value="RST94549.1"/>
    <property type="molecule type" value="Genomic_DNA"/>
</dbReference>
<keyword evidence="3 6" id="KW-0812">Transmembrane</keyword>
<evidence type="ECO:0000256" key="5">
    <source>
        <dbReference type="ARBA" id="ARBA00023136"/>
    </source>
</evidence>
<name>A0A429ZLK5_9ENTE</name>
<dbReference type="Gene3D" id="3.30.460.20">
    <property type="entry name" value="CorA soluble domain-like"/>
    <property type="match status" value="1"/>
</dbReference>
<comment type="subcellular location">
    <subcellularLocation>
        <location evidence="1">Membrane</location>
        <topology evidence="1">Multi-pass membrane protein</topology>
    </subcellularLocation>
</comment>
<evidence type="ECO:0000256" key="3">
    <source>
        <dbReference type="ARBA" id="ARBA00022692"/>
    </source>
</evidence>
<evidence type="ECO:0000256" key="4">
    <source>
        <dbReference type="ARBA" id="ARBA00022989"/>
    </source>
</evidence>
<evidence type="ECO:0000313" key="7">
    <source>
        <dbReference type="EMBL" id="RST94549.1"/>
    </source>
</evidence>
<comment type="similarity">
    <text evidence="2">Belongs to the CorA metal ion transporter (MIT) (TC 1.A.35) family.</text>
</comment>
<dbReference type="InterPro" id="IPR045863">
    <property type="entry name" value="CorA_TM1_TM2"/>
</dbReference>
<dbReference type="AlphaFoldDB" id="A0A429ZLK5"/>
<sequence>MLITYFTLTKENQLKTVSEEQDADWIHIESPTTKEILETTNHYHFPSDYLSAVLDNQEISRHEGFKQDSIETPLLLLLQFPQTVISPSGFEQIEALPFSLILTQDKLITSCNVPLDLLPNLVKGKAFKTNIKTPEKIAIQLAWHFSDLFNYYLKSIKLKTDHLESELHQATENQQLFQLMDMQKSLVYFDSALEQNLHVLENARTSLLIMSSEASQGALYDIIVETKQAIASGKIQTELLAQLSNLFSAIVSNNMNIVMKVLTVITIVLTIPTIIGGIYGMNVELPFATEKNAFWWLIILTVTFSLLTFWYLRKKKFF</sequence>
<dbReference type="InterPro" id="IPR045861">
    <property type="entry name" value="CorA_cytoplasmic_dom"/>
</dbReference>
<reference evidence="7 8" key="1">
    <citation type="submission" date="2017-05" db="EMBL/GenBank/DDBJ databases">
        <title>Vagococcus spp. assemblies.</title>
        <authorList>
            <person name="Gulvik C.A."/>
        </authorList>
    </citation>
    <scope>NUCLEOTIDE SEQUENCE [LARGE SCALE GENOMIC DNA]</scope>
    <source>
        <strain evidence="7 8">NCFB 2777</strain>
    </source>
</reference>
<evidence type="ECO:0000313" key="8">
    <source>
        <dbReference type="Proteomes" id="UP000287239"/>
    </source>
</evidence>
<dbReference type="PANTHER" id="PTHR47891:SF2">
    <property type="entry name" value="MAGNESIUM AND COBALT TRANSPORTER"/>
    <property type="match status" value="1"/>
</dbReference>
<dbReference type="CDD" id="cd12827">
    <property type="entry name" value="EcCorA_ZntB-like_u2"/>
    <property type="match status" value="1"/>
</dbReference>
<keyword evidence="8" id="KW-1185">Reference proteome</keyword>
<keyword evidence="4 6" id="KW-1133">Transmembrane helix</keyword>
<dbReference type="SUPFAM" id="SSF144083">
    <property type="entry name" value="Magnesium transport protein CorA, transmembrane region"/>
    <property type="match status" value="1"/>
</dbReference>
<organism evidence="7 8">
    <name type="scientific">Vagococcus salmoninarum</name>
    <dbReference type="NCBI Taxonomy" id="2739"/>
    <lineage>
        <taxon>Bacteria</taxon>
        <taxon>Bacillati</taxon>
        <taxon>Bacillota</taxon>
        <taxon>Bacilli</taxon>
        <taxon>Lactobacillales</taxon>
        <taxon>Enterococcaceae</taxon>
        <taxon>Vagococcus</taxon>
    </lineage>
</organism>